<dbReference type="AlphaFoldDB" id="A0A0F9GJK8"/>
<organism evidence="1">
    <name type="scientific">marine sediment metagenome</name>
    <dbReference type="NCBI Taxonomy" id="412755"/>
    <lineage>
        <taxon>unclassified sequences</taxon>
        <taxon>metagenomes</taxon>
        <taxon>ecological metagenomes</taxon>
    </lineage>
</organism>
<gene>
    <name evidence="1" type="ORF">LCGC14_2113280</name>
</gene>
<dbReference type="EMBL" id="LAZR01026160">
    <property type="protein sequence ID" value="KKL69605.1"/>
    <property type="molecule type" value="Genomic_DNA"/>
</dbReference>
<comment type="caution">
    <text evidence="1">The sequence shown here is derived from an EMBL/GenBank/DDBJ whole genome shotgun (WGS) entry which is preliminary data.</text>
</comment>
<sequence length="87" mass="9411">MTVRIDWKAAAIAQTRACLACTLNDETGEEPCEDCVLDAHAVVDAALAKLGDLYTVDELRRAAADLHLSGYLQQVLHEAVKVERGTS</sequence>
<proteinExistence type="predicted"/>
<evidence type="ECO:0000313" key="1">
    <source>
        <dbReference type="EMBL" id="KKL69605.1"/>
    </source>
</evidence>
<reference evidence="1" key="1">
    <citation type="journal article" date="2015" name="Nature">
        <title>Complex archaea that bridge the gap between prokaryotes and eukaryotes.</title>
        <authorList>
            <person name="Spang A."/>
            <person name="Saw J.H."/>
            <person name="Jorgensen S.L."/>
            <person name="Zaremba-Niedzwiedzka K."/>
            <person name="Martijn J."/>
            <person name="Lind A.E."/>
            <person name="van Eijk R."/>
            <person name="Schleper C."/>
            <person name="Guy L."/>
            <person name="Ettema T.J."/>
        </authorList>
    </citation>
    <scope>NUCLEOTIDE SEQUENCE</scope>
</reference>
<protein>
    <submittedName>
        <fullName evidence="1">Uncharacterized protein</fullName>
    </submittedName>
</protein>
<name>A0A0F9GJK8_9ZZZZ</name>
<accession>A0A0F9GJK8</accession>